<dbReference type="RefSeq" id="WP_132419379.1">
    <property type="nucleotide sequence ID" value="NZ_SKFG01000020.1"/>
</dbReference>
<dbReference type="InterPro" id="IPR016188">
    <property type="entry name" value="PurM-like_N"/>
</dbReference>
<dbReference type="PROSITE" id="PS51257">
    <property type="entry name" value="PROKAR_LIPOPROTEIN"/>
    <property type="match status" value="1"/>
</dbReference>
<name>A0A4R4E6R5_9BACL</name>
<reference evidence="2 3" key="1">
    <citation type="submission" date="2019-03" db="EMBL/GenBank/DDBJ databases">
        <authorList>
            <person name="Kim M.K.M."/>
        </authorList>
    </citation>
    <scope>NUCLEOTIDE SEQUENCE [LARGE SCALE GENOMIC DNA]</scope>
    <source>
        <strain evidence="2 3">18JY21-1</strain>
    </source>
</reference>
<dbReference type="Gene3D" id="3.30.1330.10">
    <property type="entry name" value="PurM-like, N-terminal domain"/>
    <property type="match status" value="1"/>
</dbReference>
<accession>A0A4R4E6R5</accession>
<proteinExistence type="predicted"/>
<protein>
    <recommendedName>
        <fullName evidence="1">PurM-like N-terminal domain-containing protein</fullName>
    </recommendedName>
</protein>
<sequence length="260" mass="28054">MKSYIQHPVNYLQKVRDLTVMAINQQQYLVIACDSDGGIGSKPLDTVQVPNKLLATFAVRVPLFELIACGAEPFLVVDCLSVEYEDTGKEIIDTIKSYSRKAGLTQDVQFTGSTEENVPTLQTGIGITVLGLADQDKFYPGKSKRGDVVVCAGIPKSAPEFELTIDDPDLLSIEDLILLRKHPKVGDIIPVGSKGLHFEANQLAASASLLFIPNEDKDGIMDPLRSGGPSSCVLLTIGREHVSTLSAMISAPVFIIGELQ</sequence>
<dbReference type="SUPFAM" id="SSF55326">
    <property type="entry name" value="PurM N-terminal domain-like"/>
    <property type="match status" value="1"/>
</dbReference>
<dbReference type="OrthoDB" id="9805740at2"/>
<dbReference type="InterPro" id="IPR036921">
    <property type="entry name" value="PurM-like_N_sf"/>
</dbReference>
<dbReference type="EMBL" id="SKFG01000020">
    <property type="protein sequence ID" value="TCZ75414.1"/>
    <property type="molecule type" value="Genomic_DNA"/>
</dbReference>
<comment type="caution">
    <text evidence="2">The sequence shown here is derived from an EMBL/GenBank/DDBJ whole genome shotgun (WGS) entry which is preliminary data.</text>
</comment>
<gene>
    <name evidence="2" type="ORF">E0485_17595</name>
</gene>
<dbReference type="Proteomes" id="UP000295418">
    <property type="component" value="Unassembled WGS sequence"/>
</dbReference>
<evidence type="ECO:0000313" key="3">
    <source>
        <dbReference type="Proteomes" id="UP000295418"/>
    </source>
</evidence>
<keyword evidence="3" id="KW-1185">Reference proteome</keyword>
<feature type="domain" description="PurM-like N-terminal" evidence="1">
    <location>
        <begin position="17"/>
        <end position="132"/>
    </location>
</feature>
<dbReference type="AlphaFoldDB" id="A0A4R4E6R5"/>
<organism evidence="2 3">
    <name type="scientific">Paenibacillus albiflavus</name>
    <dbReference type="NCBI Taxonomy" id="2545760"/>
    <lineage>
        <taxon>Bacteria</taxon>
        <taxon>Bacillati</taxon>
        <taxon>Bacillota</taxon>
        <taxon>Bacilli</taxon>
        <taxon>Bacillales</taxon>
        <taxon>Paenibacillaceae</taxon>
        <taxon>Paenibacillus</taxon>
    </lineage>
</organism>
<evidence type="ECO:0000259" key="1">
    <source>
        <dbReference type="Pfam" id="PF00586"/>
    </source>
</evidence>
<evidence type="ECO:0000313" key="2">
    <source>
        <dbReference type="EMBL" id="TCZ75414.1"/>
    </source>
</evidence>
<dbReference type="Pfam" id="PF00586">
    <property type="entry name" value="AIRS"/>
    <property type="match status" value="1"/>
</dbReference>